<dbReference type="AlphaFoldDB" id="A0A6I4TDD4"/>
<dbReference type="Proteomes" id="UP000439522">
    <property type="component" value="Unassembled WGS sequence"/>
</dbReference>
<name>A0A6I4TDD4_9SPHN</name>
<dbReference type="RefSeq" id="WP_160610149.1">
    <property type="nucleotide sequence ID" value="NZ_WTZA01000001.1"/>
</dbReference>
<feature type="compositionally biased region" description="Polar residues" evidence="1">
    <location>
        <begin position="287"/>
        <end position="296"/>
    </location>
</feature>
<dbReference type="Pfam" id="PF12277">
    <property type="entry name" value="DUF3618"/>
    <property type="match status" value="1"/>
</dbReference>
<feature type="region of interest" description="Disordered" evidence="1">
    <location>
        <begin position="245"/>
        <end position="296"/>
    </location>
</feature>
<evidence type="ECO:0000313" key="3">
    <source>
        <dbReference type="Proteomes" id="UP000439522"/>
    </source>
</evidence>
<reference evidence="2 3" key="1">
    <citation type="submission" date="2019-12" db="EMBL/GenBank/DDBJ databases">
        <title>Genomic-based taxomic classification of the family Erythrobacteraceae.</title>
        <authorList>
            <person name="Xu L."/>
        </authorList>
    </citation>
    <scope>NUCLEOTIDE SEQUENCE [LARGE SCALE GENOMIC DNA]</scope>
    <source>
        <strain evidence="2 3">100921-2</strain>
    </source>
</reference>
<dbReference type="InterPro" id="IPR022062">
    <property type="entry name" value="DUF3618"/>
</dbReference>
<dbReference type="OrthoDB" id="7471221at2"/>
<organism evidence="2 3">
    <name type="scientific">Tsuneonella aeria</name>
    <dbReference type="NCBI Taxonomy" id="1837929"/>
    <lineage>
        <taxon>Bacteria</taxon>
        <taxon>Pseudomonadati</taxon>
        <taxon>Pseudomonadota</taxon>
        <taxon>Alphaproteobacteria</taxon>
        <taxon>Sphingomonadales</taxon>
        <taxon>Erythrobacteraceae</taxon>
        <taxon>Tsuneonella</taxon>
    </lineage>
</organism>
<keyword evidence="3" id="KW-1185">Reference proteome</keyword>
<evidence type="ECO:0000313" key="2">
    <source>
        <dbReference type="EMBL" id="MXO74388.1"/>
    </source>
</evidence>
<feature type="compositionally biased region" description="Basic and acidic residues" evidence="1">
    <location>
        <begin position="245"/>
        <end position="270"/>
    </location>
</feature>
<accession>A0A6I4TDD4</accession>
<protein>
    <submittedName>
        <fullName evidence="2">DUF3618 domain-containing protein</fullName>
    </submittedName>
</protein>
<dbReference type="EMBL" id="WTZA01000001">
    <property type="protein sequence ID" value="MXO74388.1"/>
    <property type="molecule type" value="Genomic_DNA"/>
</dbReference>
<evidence type="ECO:0000256" key="1">
    <source>
        <dbReference type="SAM" id="MobiDB-lite"/>
    </source>
</evidence>
<comment type="caution">
    <text evidence="2">The sequence shown here is derived from an EMBL/GenBank/DDBJ whole genome shotgun (WGS) entry which is preliminary data.</text>
</comment>
<sequence>MNATDNTSHRDPAEIEREIRQTQAEMSRTVDRLGDQLTPRNLLNGLLDKADENGIDARYLVDGARRNPIALAMIALGGIWLVSDSDAKASSLKPSGLGNLKKWGAHDDHHRGYVDHMSRCEPQANEDMAAYRRRRDIARSNYLMIEQRHDEDETSFRQRLDQATDALRDKRDSLLDQAGQMGRSARGTARGAADSASQAYQSNPMVGGMVAAFVGALAGATAPVTRFEEEQMGRMGSDALDAAKDKAHDLADMARDKKDELIDKADRKMGDTQSAGSAERSFAEASSPRSTQYSST</sequence>
<proteinExistence type="predicted"/>
<gene>
    <name evidence="2" type="ORF">GRI40_04005</name>
</gene>